<dbReference type="PANTHER" id="PTHR38455">
    <property type="entry name" value="HYPOTHETICAL CYTOSOLIC PROTEIN"/>
    <property type="match status" value="1"/>
</dbReference>
<dbReference type="PANTHER" id="PTHR38455:SF1">
    <property type="entry name" value="DUF951 DOMAIN-CONTAINING PROTEIN"/>
    <property type="match status" value="1"/>
</dbReference>
<evidence type="ECO:0000313" key="1">
    <source>
        <dbReference type="EMBL" id="CUS02194.2"/>
    </source>
</evidence>
<dbReference type="OrthoDB" id="9802710at2"/>
<evidence type="ECO:0008006" key="3">
    <source>
        <dbReference type="Google" id="ProtNLM"/>
    </source>
</evidence>
<dbReference type="Pfam" id="PF06107">
    <property type="entry name" value="DUF951"/>
    <property type="match status" value="1"/>
</dbReference>
<reference evidence="1" key="1">
    <citation type="submission" date="2016-01" db="EMBL/GenBank/DDBJ databases">
        <authorList>
            <person name="Mcilroy J.S."/>
            <person name="Karst M S."/>
            <person name="Albertsen M."/>
        </authorList>
    </citation>
    <scope>NUCLEOTIDE SEQUENCE</scope>
    <source>
        <strain evidence="1">Cfx-K</strain>
    </source>
</reference>
<name>A0A160SYP1_9CHLR</name>
<evidence type="ECO:0000313" key="2">
    <source>
        <dbReference type="Proteomes" id="UP000215027"/>
    </source>
</evidence>
<dbReference type="KEGG" id="pbf:CFX0092_A0313"/>
<dbReference type="AlphaFoldDB" id="A0A160SYP1"/>
<dbReference type="InterPro" id="IPR009296">
    <property type="entry name" value="DUF951"/>
</dbReference>
<keyword evidence="2" id="KW-1185">Reference proteome</keyword>
<proteinExistence type="predicted"/>
<gene>
    <name evidence="1" type="ORF">CFX0092_A0313</name>
</gene>
<accession>A0A160SYP1</accession>
<protein>
    <recommendedName>
        <fullName evidence="3">DUF951 domain-containing protein</fullName>
    </recommendedName>
</protein>
<organism evidence="1 2">
    <name type="scientific">Candidatus Promineifilum breve</name>
    <dbReference type="NCBI Taxonomy" id="1806508"/>
    <lineage>
        <taxon>Bacteria</taxon>
        <taxon>Bacillati</taxon>
        <taxon>Chloroflexota</taxon>
        <taxon>Ardenticatenia</taxon>
        <taxon>Candidatus Promineifilales</taxon>
        <taxon>Candidatus Promineifilaceae</taxon>
        <taxon>Candidatus Promineifilum</taxon>
    </lineage>
</organism>
<dbReference type="PIRSF" id="PIRSF037263">
    <property type="entry name" value="DUF951_bac"/>
    <property type="match status" value="1"/>
</dbReference>
<dbReference type="RefSeq" id="WP_095041839.1">
    <property type="nucleotide sequence ID" value="NZ_LN890655.1"/>
</dbReference>
<sequence>MYIEIHLGDAVRLRKKHPCGSDEWTVVRVGADIGLVCRGCGRRILLARGEFNKQLKAILTTSSGPE</sequence>
<dbReference type="Proteomes" id="UP000215027">
    <property type="component" value="Chromosome I"/>
</dbReference>
<dbReference type="EMBL" id="LN890655">
    <property type="protein sequence ID" value="CUS02194.2"/>
    <property type="molecule type" value="Genomic_DNA"/>
</dbReference>